<evidence type="ECO:0000256" key="1">
    <source>
        <dbReference type="SAM" id="MobiDB-lite"/>
    </source>
</evidence>
<keyword evidence="3" id="KW-1185">Reference proteome</keyword>
<protein>
    <submittedName>
        <fullName evidence="2">Uncharacterized protein</fullName>
    </submittedName>
</protein>
<feature type="region of interest" description="Disordered" evidence="1">
    <location>
        <begin position="1"/>
        <end position="56"/>
    </location>
</feature>
<dbReference type="PANTHER" id="PTHR34554">
    <property type="entry name" value="RGS1-HXK1-INTERACTING PROTEIN 1"/>
    <property type="match status" value="1"/>
</dbReference>
<evidence type="ECO:0000313" key="3">
    <source>
        <dbReference type="Proteomes" id="UP000823749"/>
    </source>
</evidence>
<reference evidence="2 3" key="1">
    <citation type="submission" date="2020-08" db="EMBL/GenBank/DDBJ databases">
        <title>Plant Genome Project.</title>
        <authorList>
            <person name="Zhang R.-G."/>
        </authorList>
    </citation>
    <scope>NUCLEOTIDE SEQUENCE [LARGE SCALE GENOMIC DNA]</scope>
    <source>
        <strain evidence="2">WSP0</strain>
        <tissue evidence="2">Leaf</tissue>
    </source>
</reference>
<name>A0AAV6HUY8_9ERIC</name>
<comment type="caution">
    <text evidence="2">The sequence shown here is derived from an EMBL/GenBank/DDBJ whole genome shotgun (WGS) entry which is preliminary data.</text>
</comment>
<dbReference type="PANTHER" id="PTHR34554:SF2">
    <property type="entry name" value="RGS1-HXK1-INTERACTING PROTEIN 1"/>
    <property type="match status" value="1"/>
</dbReference>
<dbReference type="Proteomes" id="UP000823749">
    <property type="component" value="Chromosome 13"/>
</dbReference>
<gene>
    <name evidence="2" type="ORF">RHGRI_038229</name>
</gene>
<accession>A0AAV6HUY8</accession>
<proteinExistence type="predicted"/>
<dbReference type="AlphaFoldDB" id="A0AAV6HUY8"/>
<organism evidence="2 3">
    <name type="scientific">Rhododendron griersonianum</name>
    <dbReference type="NCBI Taxonomy" id="479676"/>
    <lineage>
        <taxon>Eukaryota</taxon>
        <taxon>Viridiplantae</taxon>
        <taxon>Streptophyta</taxon>
        <taxon>Embryophyta</taxon>
        <taxon>Tracheophyta</taxon>
        <taxon>Spermatophyta</taxon>
        <taxon>Magnoliopsida</taxon>
        <taxon>eudicotyledons</taxon>
        <taxon>Gunneridae</taxon>
        <taxon>Pentapetalae</taxon>
        <taxon>asterids</taxon>
        <taxon>Ericales</taxon>
        <taxon>Ericaceae</taxon>
        <taxon>Ericoideae</taxon>
        <taxon>Rhodoreae</taxon>
        <taxon>Rhododendron</taxon>
    </lineage>
</organism>
<dbReference type="InterPro" id="IPR053284">
    <property type="entry name" value="RGS1-HXK1_interactor"/>
</dbReference>
<evidence type="ECO:0000313" key="2">
    <source>
        <dbReference type="EMBL" id="KAG5517789.1"/>
    </source>
</evidence>
<sequence>MGEEGSEASGIVGGESSLSSGSVNRPPPEQEEPTPLHHHHQLQPQEEEEGISSTSWKSYISEDLPRTVVQSTDSAIRSARSLQHTSQTHFRTLRDFIPEIGSHYRTYEVAFFSRVKDGLMDAKEHPFVAGGVAVTASLLLMRGMCSQIY</sequence>
<dbReference type="EMBL" id="JACTNZ010000013">
    <property type="protein sequence ID" value="KAG5517789.1"/>
    <property type="molecule type" value="Genomic_DNA"/>
</dbReference>